<accession>A0ABY0GQA1</accession>
<protein>
    <submittedName>
        <fullName evidence="1">Uncharacterized protein</fullName>
    </submittedName>
</protein>
<proteinExistence type="predicted"/>
<organism evidence="1 2">
    <name type="scientific">Monosporascus cannonballus</name>
    <dbReference type="NCBI Taxonomy" id="155416"/>
    <lineage>
        <taxon>Eukaryota</taxon>
        <taxon>Fungi</taxon>
        <taxon>Dikarya</taxon>
        <taxon>Ascomycota</taxon>
        <taxon>Pezizomycotina</taxon>
        <taxon>Sordariomycetes</taxon>
        <taxon>Xylariomycetidae</taxon>
        <taxon>Xylariales</taxon>
        <taxon>Xylariales incertae sedis</taxon>
        <taxon>Monosporascus</taxon>
    </lineage>
</organism>
<evidence type="ECO:0000313" key="1">
    <source>
        <dbReference type="EMBL" id="RYO73854.1"/>
    </source>
</evidence>
<dbReference type="Proteomes" id="UP000294003">
    <property type="component" value="Unassembled WGS sequence"/>
</dbReference>
<gene>
    <name evidence="1" type="ORF">DL762_010636</name>
</gene>
<reference evidence="1 2" key="1">
    <citation type="submission" date="2018-06" db="EMBL/GenBank/DDBJ databases">
        <title>Complete Genomes of Monosporascus.</title>
        <authorList>
            <person name="Robinson A.J."/>
            <person name="Natvig D.O."/>
        </authorList>
    </citation>
    <scope>NUCLEOTIDE SEQUENCE [LARGE SCALE GENOMIC DNA]</scope>
    <source>
        <strain evidence="1 2">CBS 609.92</strain>
    </source>
</reference>
<dbReference type="EMBL" id="QJNS01000746">
    <property type="protein sequence ID" value="RYO73854.1"/>
    <property type="molecule type" value="Genomic_DNA"/>
</dbReference>
<keyword evidence="2" id="KW-1185">Reference proteome</keyword>
<name>A0ABY0GQA1_9PEZI</name>
<comment type="caution">
    <text evidence="1">The sequence shown here is derived from an EMBL/GenBank/DDBJ whole genome shotgun (WGS) entry which is preliminary data.</text>
</comment>
<sequence>MLVPTTTQSGIIPHTLHARHRQFADPFELEQLVTFREPHRVRYTNENGVVILDQHIDVKYEFSSVESSFRFQGDLRRKDLVDCFDIDVVWTDAQGRTDTFGNVRGIGTVQRLKMWTDQYSSAHSLTIFANRSEGRYREYSVDQFEGEVKTRDDRRRSLRLIARGRCGSALEGRRLSLSSAFRSRHRSTGGTSSPATGGIPLDIHYLGVQFSRDDDTWMMAHTSDSEFRGVAYPHERFELPSPEMRPGASHELPASEIYPTETRTVPEAPDVNDENIIL</sequence>
<evidence type="ECO:0000313" key="2">
    <source>
        <dbReference type="Proteomes" id="UP000294003"/>
    </source>
</evidence>